<sequence>MLTFTLRCIDLLATSSQISFYSQTGSEIRWDAARSVGASRQGMKLILSGLVPMAATTTVITVASWLSAQGIWNLMTRWLCSLANIGDTKTYTMLTGPSDLRSLVSNRSRLWTLVGTGITIGLWLIRPSIPYNHMTGALPFTMLGEQSRARRMTIETFPLPELLAEEYWEPANGHYKGWAPTLDDSACSRETKTNPILEVRNKTVEPRHYFYNPVHDPMRISNLDLEPLGPLQEALKDHPIPINHIVFVFLESGRKDLFPLKNDSHLYTQIRESYELFGEEDEADLHDKLSQITPVAEMLTGEQSGFGSSVNSTNSGLGGLSFDGILSGSTLSAKSRLVNYCGLGPLPVDFMHENDIIPYQPCLMHIMDLFNQRKNSSSSGNSTNGHLEREWETIYAQSVTGEFQAQTRLMDLLGFKQTLYSEDIDVEDAKYFHEDMEKTNYFGYAETEARPYIKDMIDETLRQNKRLLLSHFTSTTHHPWGTPEGWNRDQYFGDLHKSQHELMDDFLNANRFVDAWLGELMGMLDEAGIANETLTVFVGDHGQAFGEDCPVTGTYHNPHVSNFRVPLVFHHPLLPRMHLNVNGSAVSILPTILDLLVNTNSLNADDTEIALDLMNEYEGQSLIRPYRTSHNGREAWNMGVINAGGSMLSVGSAAVPWRLNLPLNNDFEYRFTDLNKDPYELEPVTGWTMGSLAAEVHFKHGPEAFDWAQKAEKVGLWWVAERKKLWHYRDPDE</sequence>
<dbReference type="VEuPathDB" id="FungiDB:PCH_Pc22g06270"/>
<dbReference type="Gene3D" id="3.40.720.10">
    <property type="entry name" value="Alkaline Phosphatase, subunit A"/>
    <property type="match status" value="1"/>
</dbReference>
<feature type="domain" description="Sulfatase N-terminal" evidence="2">
    <location>
        <begin position="431"/>
        <end position="596"/>
    </location>
</feature>
<keyword evidence="1" id="KW-0812">Transmembrane</keyword>
<evidence type="ECO:0000259" key="2">
    <source>
        <dbReference type="Pfam" id="PF00884"/>
    </source>
</evidence>
<dbReference type="eggNOG" id="ENOG502SJFZ">
    <property type="taxonomic scope" value="Eukaryota"/>
</dbReference>
<dbReference type="OrthoDB" id="96314at2759"/>
<accession>B6HVV8</accession>
<proteinExistence type="predicted"/>
<dbReference type="SUPFAM" id="SSF53649">
    <property type="entry name" value="Alkaline phosphatase-like"/>
    <property type="match status" value="1"/>
</dbReference>
<name>B6HVV8_PENRW</name>
<dbReference type="HOGENOM" id="CLU_016056_0_0_1"/>
<gene>
    <name evidence="3" type="ORF">Pc22g06270</name>
    <name evidence="3" type="ORF">PCH_Pc22g06270</name>
</gene>
<organism evidence="3 4">
    <name type="scientific">Penicillium rubens (strain ATCC 28089 / DSM 1075 / NRRL 1951 / Wisconsin 54-1255)</name>
    <name type="common">Penicillium chrysogenum</name>
    <dbReference type="NCBI Taxonomy" id="500485"/>
    <lineage>
        <taxon>Eukaryota</taxon>
        <taxon>Fungi</taxon>
        <taxon>Dikarya</taxon>
        <taxon>Ascomycota</taxon>
        <taxon>Pezizomycotina</taxon>
        <taxon>Eurotiomycetes</taxon>
        <taxon>Eurotiomycetidae</taxon>
        <taxon>Eurotiales</taxon>
        <taxon>Aspergillaceae</taxon>
        <taxon>Penicillium</taxon>
        <taxon>Penicillium chrysogenum species complex</taxon>
    </lineage>
</organism>
<dbReference type="AlphaFoldDB" id="B6HVV8"/>
<evidence type="ECO:0000313" key="3">
    <source>
        <dbReference type="EMBL" id="CAP97915.1"/>
    </source>
</evidence>
<dbReference type="STRING" id="500485.B6HVV8"/>
<dbReference type="EMBL" id="AM920437">
    <property type="protein sequence ID" value="CAP97915.1"/>
    <property type="molecule type" value="Genomic_DNA"/>
</dbReference>
<dbReference type="OMA" id="TEARPYI"/>
<dbReference type="InterPro" id="IPR000917">
    <property type="entry name" value="Sulfatase_N"/>
</dbReference>
<protein>
    <submittedName>
        <fullName evidence="3">Pc22g06270 protein</fullName>
    </submittedName>
</protein>
<keyword evidence="1" id="KW-1133">Transmembrane helix</keyword>
<dbReference type="PANTHER" id="PTHR43751:SF3">
    <property type="entry name" value="SULFATASE N-TERMINAL DOMAIN-CONTAINING PROTEIN"/>
    <property type="match status" value="1"/>
</dbReference>
<reference evidence="3 4" key="1">
    <citation type="journal article" date="2008" name="Nat. Biotechnol.">
        <title>Genome sequencing and analysis of the filamentous fungus Penicillium chrysogenum.</title>
        <authorList>
            <person name="van den Berg M.A."/>
            <person name="Albang R."/>
            <person name="Albermann K."/>
            <person name="Badger J.H."/>
            <person name="Daran J.-M."/>
            <person name="Driessen A.J.M."/>
            <person name="Garcia-Estrada C."/>
            <person name="Fedorova N.D."/>
            <person name="Harris D.M."/>
            <person name="Heijne W.H.M."/>
            <person name="Joardar V.S."/>
            <person name="Kiel J.A.K.W."/>
            <person name="Kovalchuk A."/>
            <person name="Martin J.F."/>
            <person name="Nierman W.C."/>
            <person name="Nijland J.G."/>
            <person name="Pronk J.T."/>
            <person name="Roubos J.A."/>
            <person name="van der Klei I.J."/>
            <person name="van Peij N.N.M.E."/>
            <person name="Veenhuis M."/>
            <person name="von Doehren H."/>
            <person name="Wagner C."/>
            <person name="Wortman J.R."/>
            <person name="Bovenberg R.A.L."/>
        </authorList>
    </citation>
    <scope>NUCLEOTIDE SEQUENCE [LARGE SCALE GENOMIC DNA]</scope>
    <source>
        <strain evidence="4">ATCC 28089 / DSM 1075 / NRRL 1951 / Wisconsin 54-1255</strain>
    </source>
</reference>
<dbReference type="Pfam" id="PF00884">
    <property type="entry name" value="Sulfatase"/>
    <property type="match status" value="1"/>
</dbReference>
<dbReference type="Proteomes" id="UP000000724">
    <property type="component" value="Contig Pc00c22"/>
</dbReference>
<dbReference type="InterPro" id="IPR052701">
    <property type="entry name" value="GAG_Ulvan_Degrading_Sulfatases"/>
</dbReference>
<dbReference type="PANTHER" id="PTHR43751">
    <property type="entry name" value="SULFATASE"/>
    <property type="match status" value="1"/>
</dbReference>
<keyword evidence="4" id="KW-1185">Reference proteome</keyword>
<dbReference type="InterPro" id="IPR017850">
    <property type="entry name" value="Alkaline_phosphatase_core_sf"/>
</dbReference>
<keyword evidence="1" id="KW-0472">Membrane</keyword>
<evidence type="ECO:0000313" key="4">
    <source>
        <dbReference type="Proteomes" id="UP000000724"/>
    </source>
</evidence>
<dbReference type="BioCyc" id="PCHR:PC22G06270-MONOMER"/>
<evidence type="ECO:0000256" key="1">
    <source>
        <dbReference type="SAM" id="Phobius"/>
    </source>
</evidence>
<feature type="transmembrane region" description="Helical" evidence="1">
    <location>
        <begin position="45"/>
        <end position="68"/>
    </location>
</feature>